<dbReference type="InterPro" id="IPR015946">
    <property type="entry name" value="KH_dom-like_a/b"/>
</dbReference>
<accession>A0A3A1Y5G7</accession>
<reference evidence="2 3" key="1">
    <citation type="submission" date="2017-08" db="EMBL/GenBank/DDBJ databases">
        <title>Reclassification of Bisgaard taxon 37 and 44.</title>
        <authorList>
            <person name="Christensen H."/>
        </authorList>
    </citation>
    <scope>NUCLEOTIDE SEQUENCE [LARGE SCALE GENOMIC DNA]</scope>
    <source>
        <strain evidence="2 3">B96_3</strain>
    </source>
</reference>
<dbReference type="AlphaFoldDB" id="A0A3A1Y5G7"/>
<dbReference type="PANTHER" id="PTHR33797">
    <property type="entry name" value="ORGANIC HYDROPEROXIDE RESISTANCE PROTEIN-LIKE"/>
    <property type="match status" value="1"/>
</dbReference>
<dbReference type="InterPro" id="IPR019953">
    <property type="entry name" value="OHR"/>
</dbReference>
<dbReference type="NCBIfam" id="TIGR03561">
    <property type="entry name" value="organ_hyd_perox"/>
    <property type="match status" value="1"/>
</dbReference>
<dbReference type="RefSeq" id="WP_119525172.1">
    <property type="nucleotide sequence ID" value="NZ_NRHC01000048.1"/>
</dbReference>
<organism evidence="2 3">
    <name type="scientific">Psittacicella hinzii</name>
    <dbReference type="NCBI Taxonomy" id="2028575"/>
    <lineage>
        <taxon>Bacteria</taxon>
        <taxon>Pseudomonadati</taxon>
        <taxon>Pseudomonadota</taxon>
        <taxon>Gammaproteobacteria</taxon>
        <taxon>Pasteurellales</taxon>
        <taxon>Psittacicellaceae</taxon>
        <taxon>Psittacicella</taxon>
    </lineage>
</organism>
<dbReference type="Pfam" id="PF02566">
    <property type="entry name" value="OsmC"/>
    <property type="match status" value="1"/>
</dbReference>
<sequence length="137" mass="14576">MKLFYQTQATATGGRAGRTELDDGSLGFDLTPFTSEKEGVNPEQLFALGYAACFDGALNLVAEKMGLPLTGSKCSVQVGIGQELTTGAFKLEGKITVRTQGLTAEQAQELAEKAHEVCPYSNATRNNMKIELAVVAE</sequence>
<dbReference type="Gene3D" id="2.20.25.10">
    <property type="match status" value="1"/>
</dbReference>
<dbReference type="GO" id="GO:0006979">
    <property type="term" value="P:response to oxidative stress"/>
    <property type="evidence" value="ECO:0007669"/>
    <property type="project" value="InterPro"/>
</dbReference>
<dbReference type="PANTHER" id="PTHR33797:SF2">
    <property type="entry name" value="ORGANIC HYDROPEROXIDE RESISTANCE PROTEIN-LIKE"/>
    <property type="match status" value="1"/>
</dbReference>
<comment type="similarity">
    <text evidence="1">Belongs to the OsmC/Ohr family.</text>
</comment>
<protein>
    <submittedName>
        <fullName evidence="2">Organic hydroperoxide resistance protein</fullName>
    </submittedName>
</protein>
<dbReference type="InterPro" id="IPR036102">
    <property type="entry name" value="OsmC/Ohrsf"/>
</dbReference>
<dbReference type="EMBL" id="NRHC01000048">
    <property type="protein sequence ID" value="RIY32711.1"/>
    <property type="molecule type" value="Genomic_DNA"/>
</dbReference>
<gene>
    <name evidence="2" type="ORF">CKF54_04455</name>
</gene>
<name>A0A3A1Y5G7_9GAMM</name>
<dbReference type="InterPro" id="IPR003718">
    <property type="entry name" value="OsmC/Ohr_fam"/>
</dbReference>
<proteinExistence type="inferred from homology"/>
<dbReference type="OrthoDB" id="9797508at2"/>
<keyword evidence="3" id="KW-1185">Reference proteome</keyword>
<evidence type="ECO:0000256" key="1">
    <source>
        <dbReference type="ARBA" id="ARBA00007378"/>
    </source>
</evidence>
<comment type="caution">
    <text evidence="2">The sequence shown here is derived from an EMBL/GenBank/DDBJ whole genome shotgun (WGS) entry which is preliminary data.</text>
</comment>
<dbReference type="Gene3D" id="3.30.300.20">
    <property type="match status" value="1"/>
</dbReference>
<dbReference type="SUPFAM" id="SSF82784">
    <property type="entry name" value="OsmC-like"/>
    <property type="match status" value="1"/>
</dbReference>
<dbReference type="Proteomes" id="UP000265691">
    <property type="component" value="Unassembled WGS sequence"/>
</dbReference>
<evidence type="ECO:0000313" key="2">
    <source>
        <dbReference type="EMBL" id="RIY32711.1"/>
    </source>
</evidence>
<evidence type="ECO:0000313" key="3">
    <source>
        <dbReference type="Proteomes" id="UP000265691"/>
    </source>
</evidence>